<accession>A0A1Y3APE9</accession>
<dbReference type="Pfam" id="PF00145">
    <property type="entry name" value="DNA_methylase"/>
    <property type="match status" value="1"/>
</dbReference>
<reference evidence="5 6" key="1">
    <citation type="submission" date="2017-03" db="EMBL/GenBank/DDBJ databases">
        <title>Genome Survey of Euroglyphus maynei.</title>
        <authorList>
            <person name="Arlian L.G."/>
            <person name="Morgan M.S."/>
            <person name="Rider S.D."/>
        </authorList>
    </citation>
    <scope>NUCLEOTIDE SEQUENCE [LARGE SCALE GENOMIC DNA]</scope>
    <source>
        <strain evidence="5">Arlian Lab</strain>
        <tissue evidence="5">Whole body</tissue>
    </source>
</reference>
<keyword evidence="2 5" id="KW-0489">Methyltransferase</keyword>
<organism evidence="5 6">
    <name type="scientific">Euroglyphus maynei</name>
    <name type="common">Mayne's house dust mite</name>
    <dbReference type="NCBI Taxonomy" id="6958"/>
    <lineage>
        <taxon>Eukaryota</taxon>
        <taxon>Metazoa</taxon>
        <taxon>Ecdysozoa</taxon>
        <taxon>Arthropoda</taxon>
        <taxon>Chelicerata</taxon>
        <taxon>Arachnida</taxon>
        <taxon>Acari</taxon>
        <taxon>Acariformes</taxon>
        <taxon>Sarcoptiformes</taxon>
        <taxon>Astigmata</taxon>
        <taxon>Psoroptidia</taxon>
        <taxon>Analgoidea</taxon>
        <taxon>Pyroglyphidae</taxon>
        <taxon>Pyroglyphinae</taxon>
        <taxon>Euroglyphus</taxon>
    </lineage>
</organism>
<dbReference type="GO" id="GO:0003677">
    <property type="term" value="F:DNA binding"/>
    <property type="evidence" value="ECO:0007669"/>
    <property type="project" value="TreeGrafter"/>
</dbReference>
<evidence type="ECO:0000256" key="4">
    <source>
        <dbReference type="ARBA" id="ARBA00022691"/>
    </source>
</evidence>
<sequence>MIFKIKDEKFDPFNGHKGAFRMITIEDAIGDLIALNEDDYFIDMIREYKSHPKCSYQRELRKHQCNLVNDHYCKQLSELNIERIKRIPLEIDADWRDLPNIRIKLSNGQIIDKLKYGKNVQKHKQKNTIIPWCLANTADKNNNWQGQYGRLSWKGFFPTIVTNPDPITSQGKVIHPDQHRVITVREMARSQGFNDDFVFRGSVVNKYCQIGNAVPPLLSMKIAREFYKSIFQND</sequence>
<evidence type="ECO:0000256" key="1">
    <source>
        <dbReference type="ARBA" id="ARBA00011975"/>
    </source>
</evidence>
<dbReference type="GO" id="GO:0005634">
    <property type="term" value="C:nucleus"/>
    <property type="evidence" value="ECO:0007669"/>
    <property type="project" value="TreeGrafter"/>
</dbReference>
<dbReference type="AlphaFoldDB" id="A0A1Y3APE9"/>
<keyword evidence="6" id="KW-1185">Reference proteome</keyword>
<name>A0A1Y3APE9_EURMA</name>
<evidence type="ECO:0000313" key="5">
    <source>
        <dbReference type="EMBL" id="OTF69714.1"/>
    </source>
</evidence>
<dbReference type="OrthoDB" id="5376140at2759"/>
<dbReference type="GO" id="GO:0003886">
    <property type="term" value="F:DNA (cytosine-5-)-methyltransferase activity"/>
    <property type="evidence" value="ECO:0007669"/>
    <property type="project" value="UniProtKB-EC"/>
</dbReference>
<keyword evidence="3 5" id="KW-0808">Transferase</keyword>
<dbReference type="PANTHER" id="PTHR10629">
    <property type="entry name" value="CYTOSINE-SPECIFIC METHYLTRANSFERASE"/>
    <property type="match status" value="1"/>
</dbReference>
<dbReference type="Proteomes" id="UP000194236">
    <property type="component" value="Unassembled WGS sequence"/>
</dbReference>
<comment type="caution">
    <text evidence="5">The sequence shown here is derived from an EMBL/GenBank/DDBJ whole genome shotgun (WGS) entry which is preliminary data.</text>
</comment>
<dbReference type="GO" id="GO:0044027">
    <property type="term" value="P:negative regulation of gene expression via chromosomal CpG island methylation"/>
    <property type="evidence" value="ECO:0007669"/>
    <property type="project" value="TreeGrafter"/>
</dbReference>
<dbReference type="Gene3D" id="3.90.120.10">
    <property type="entry name" value="DNA Methylase, subunit A, domain 2"/>
    <property type="match status" value="2"/>
</dbReference>
<protein>
    <recommendedName>
        <fullName evidence="1">DNA (cytosine-5-)-methyltransferase</fullName>
        <ecNumber evidence="1">2.1.1.37</ecNumber>
    </recommendedName>
</protein>
<gene>
    <name evidence="5" type="ORF">BLA29_006902</name>
</gene>
<keyword evidence="4" id="KW-0949">S-adenosyl-L-methionine</keyword>
<dbReference type="GO" id="GO:0032259">
    <property type="term" value="P:methylation"/>
    <property type="evidence" value="ECO:0007669"/>
    <property type="project" value="UniProtKB-KW"/>
</dbReference>
<evidence type="ECO:0000256" key="3">
    <source>
        <dbReference type="ARBA" id="ARBA00022679"/>
    </source>
</evidence>
<dbReference type="EC" id="2.1.1.37" evidence="1"/>
<proteinExistence type="predicted"/>
<dbReference type="InterPro" id="IPR001525">
    <property type="entry name" value="C5_MeTfrase"/>
</dbReference>
<dbReference type="InterPro" id="IPR050390">
    <property type="entry name" value="C5-Methyltransferase"/>
</dbReference>
<dbReference type="PANTHER" id="PTHR10629:SF52">
    <property type="entry name" value="DNA (CYTOSINE-5)-METHYLTRANSFERASE 1"/>
    <property type="match status" value="1"/>
</dbReference>
<dbReference type="SUPFAM" id="SSF53335">
    <property type="entry name" value="S-adenosyl-L-methionine-dependent methyltransferases"/>
    <property type="match status" value="1"/>
</dbReference>
<evidence type="ECO:0000256" key="2">
    <source>
        <dbReference type="ARBA" id="ARBA00022603"/>
    </source>
</evidence>
<evidence type="ECO:0000313" key="6">
    <source>
        <dbReference type="Proteomes" id="UP000194236"/>
    </source>
</evidence>
<dbReference type="EMBL" id="MUJZ01069158">
    <property type="protein sequence ID" value="OTF69714.1"/>
    <property type="molecule type" value="Genomic_DNA"/>
</dbReference>
<dbReference type="InterPro" id="IPR029063">
    <property type="entry name" value="SAM-dependent_MTases_sf"/>
</dbReference>